<keyword evidence="3" id="KW-1185">Reference proteome</keyword>
<dbReference type="KEGG" id="brs:S23_39130"/>
<feature type="region of interest" description="Disordered" evidence="1">
    <location>
        <begin position="1"/>
        <end position="36"/>
    </location>
</feature>
<feature type="compositionally biased region" description="Basic and acidic residues" evidence="1">
    <location>
        <begin position="11"/>
        <end position="22"/>
    </location>
</feature>
<gene>
    <name evidence="2" type="ORF">S23_39130</name>
</gene>
<dbReference type="EMBL" id="AP012279">
    <property type="protein sequence ID" value="BAL77108.1"/>
    <property type="molecule type" value="Genomic_DNA"/>
</dbReference>
<proteinExistence type="predicted"/>
<reference evidence="2 3" key="1">
    <citation type="journal article" date="2012" name="Microbes Environ.">
        <title>Complete genome sequence of Bradyrhizobium sp. S23321: insights into symbiosis evolution in soil oligotrophs.</title>
        <authorList>
            <person name="Okubo T."/>
            <person name="Tsukui T."/>
            <person name="Maita H."/>
            <person name="Okamoto S."/>
            <person name="Oshima K."/>
            <person name="Fujisawa T."/>
            <person name="Saito A."/>
            <person name="Futamata H."/>
            <person name="Hattori R."/>
            <person name="Shimomura Y."/>
            <person name="Haruta S."/>
            <person name="Morimoto S."/>
            <person name="Wang Y."/>
            <person name="Sakai Y."/>
            <person name="Hattori M."/>
            <person name="Aizawa S."/>
            <person name="Nagashima K.V.P."/>
            <person name="Masuda S."/>
            <person name="Hattori T."/>
            <person name="Yamashita A."/>
            <person name="Bao Z."/>
            <person name="Hayatsu M."/>
            <person name="Kajiya-Kanegae H."/>
            <person name="Yoshinaga I."/>
            <person name="Sakamoto K."/>
            <person name="Toyota K."/>
            <person name="Nakao M."/>
            <person name="Kohara M."/>
            <person name="Anda M."/>
            <person name="Niwa R."/>
            <person name="Jung-Hwan P."/>
            <person name="Sameshima-Saito R."/>
            <person name="Tokuda S."/>
            <person name="Yamamoto S."/>
            <person name="Yamamoto S."/>
            <person name="Yokoyama T."/>
            <person name="Akutsu T."/>
            <person name="Nakamura Y."/>
            <person name="Nakahira-Yanaka Y."/>
            <person name="Takada Hoshino Y."/>
            <person name="Hirakawa H."/>
            <person name="Mitsui H."/>
            <person name="Terasawa K."/>
            <person name="Itakura M."/>
            <person name="Sato S."/>
            <person name="Ikeda-Ohtsubo W."/>
            <person name="Sakakura N."/>
            <person name="Kaminuma E."/>
            <person name="Minamisawa K."/>
        </authorList>
    </citation>
    <scope>NUCLEOTIDE SEQUENCE [LARGE SCALE GENOMIC DNA]</scope>
    <source>
        <strain evidence="2 3">S23321</strain>
    </source>
</reference>
<evidence type="ECO:0000313" key="2">
    <source>
        <dbReference type="EMBL" id="BAL77108.1"/>
    </source>
</evidence>
<accession>A0AAI8QCY2</accession>
<dbReference type="AlphaFoldDB" id="A0AAI8QCY2"/>
<evidence type="ECO:0000313" key="3">
    <source>
        <dbReference type="Proteomes" id="UP000007886"/>
    </source>
</evidence>
<dbReference type="Proteomes" id="UP000007886">
    <property type="component" value="Chromosome"/>
</dbReference>
<protein>
    <submittedName>
        <fullName evidence="2">Uncharacterized protein</fullName>
    </submittedName>
</protein>
<sequence length="67" mass="7517">MVEIVLPQPVAEDRKIGGREQGRQVVPSGEEVDGPKHNIQDTLEQATMEDKTIVLSGHWHSQTQTRE</sequence>
<evidence type="ECO:0000256" key="1">
    <source>
        <dbReference type="SAM" id="MobiDB-lite"/>
    </source>
</evidence>
<name>A0AAI8QCY2_9BRAD</name>
<organism evidence="2 3">
    <name type="scientific">Bradyrhizobium cosmicum</name>
    <dbReference type="NCBI Taxonomy" id="1404864"/>
    <lineage>
        <taxon>Bacteria</taxon>
        <taxon>Pseudomonadati</taxon>
        <taxon>Pseudomonadota</taxon>
        <taxon>Alphaproteobacteria</taxon>
        <taxon>Hyphomicrobiales</taxon>
        <taxon>Nitrobacteraceae</taxon>
        <taxon>Bradyrhizobium</taxon>
    </lineage>
</organism>